<evidence type="ECO:0000256" key="5">
    <source>
        <dbReference type="HAMAP-Rule" id="MF_00787"/>
    </source>
</evidence>
<evidence type="ECO:0000256" key="1">
    <source>
        <dbReference type="ARBA" id="ARBA00022573"/>
    </source>
</evidence>
<evidence type="ECO:0000256" key="3">
    <source>
        <dbReference type="ARBA" id="ARBA00022679"/>
    </source>
</evidence>
<name>A0A1T4X298_9BACT</name>
<dbReference type="RefSeq" id="WP_078717183.1">
    <property type="nucleotide sequence ID" value="NZ_FUYC01000006.1"/>
</dbReference>
<dbReference type="EMBL" id="FUYC01000006">
    <property type="protein sequence ID" value="SKA83278.1"/>
    <property type="molecule type" value="Genomic_DNA"/>
</dbReference>
<proteinExistence type="inferred from homology"/>
<accession>A0A1T4X298</accession>
<comment type="pathway">
    <text evidence="5">Cofactor biosynthesis; adenosylcobalamin biosynthesis; cob(II)yrinate a,c-diamide from sirohydrochlorin (anaerobic route): step 6/10.</text>
</comment>
<dbReference type="NCBIfam" id="NF000849">
    <property type="entry name" value="PRK00075.1-1"/>
    <property type="match status" value="1"/>
</dbReference>
<dbReference type="GO" id="GO:0043780">
    <property type="term" value="F:cobalt-precorrin-5B C1-methyltransferase activity"/>
    <property type="evidence" value="ECO:0007669"/>
    <property type="project" value="RHEA"/>
</dbReference>
<dbReference type="Gene3D" id="3.30.2110.10">
    <property type="entry name" value="CbiD-like"/>
    <property type="match status" value="1"/>
</dbReference>
<evidence type="ECO:0000256" key="2">
    <source>
        <dbReference type="ARBA" id="ARBA00022603"/>
    </source>
</evidence>
<keyword evidence="4 5" id="KW-0949">S-adenosyl-L-methionine</keyword>
<dbReference type="Proteomes" id="UP000190027">
    <property type="component" value="Unassembled WGS sequence"/>
</dbReference>
<keyword evidence="2 5" id="KW-0489">Methyltransferase</keyword>
<protein>
    <recommendedName>
        <fullName evidence="5">Cobalt-precorrin-5B C(1)-methyltransferase</fullName>
        <ecNumber evidence="5">2.1.1.195</ecNumber>
    </recommendedName>
    <alternativeName>
        <fullName evidence="5">Cobalt-precorrin-6A synthase</fullName>
    </alternativeName>
</protein>
<dbReference type="UniPathway" id="UPA00148">
    <property type="reaction ID" value="UER00227"/>
</dbReference>
<dbReference type="EC" id="2.1.1.195" evidence="5"/>
<reference evidence="6 7" key="1">
    <citation type="submission" date="2017-02" db="EMBL/GenBank/DDBJ databases">
        <authorList>
            <person name="Peterson S.W."/>
        </authorList>
    </citation>
    <scope>NUCLEOTIDE SEQUENCE [LARGE SCALE GENOMIC DNA]</scope>
    <source>
        <strain evidence="6 7">DSM 16080</strain>
    </source>
</reference>
<sequence>MSELRQGFTTGTAAAAAAKAALLLLLHGHAPNHVEVPLPADREEPTKRLRIAVERCGIENSSARAVVRKDAGDDPDVTHGAEIHALVSWQPGSGPLHVDLAGGMGVGRVTLPGLAVDVGEPAINPGPQRQIRAAVREAVHGQSGTARVCIEVPQGRELARKTMNPRLGIVDGISILGTHGIVRPFSHAAWAASVTQALRVVAAQGGDRVVFTTGRKSERLYAECFPDLPARCMIQAADFFAHAMRAAEEQGLTRVHWSLFFGKLVKQAQGFENTHAHGADIDFSALAHWCGQAGAPHDLVRQCAEANTARQVLGLLQTRTNAQTLNRLLHDLAARAIRHAASFAPGVRVGYAVFDFDGSRLLRPDFQLQPAGD</sequence>
<keyword evidence="7" id="KW-1185">Reference proteome</keyword>
<dbReference type="Pfam" id="PF01888">
    <property type="entry name" value="CbiD"/>
    <property type="match status" value="1"/>
</dbReference>
<dbReference type="HAMAP" id="MF_00787">
    <property type="entry name" value="CbiD"/>
    <property type="match status" value="1"/>
</dbReference>
<comment type="catalytic activity">
    <reaction evidence="5">
        <text>Co-precorrin-5B + S-adenosyl-L-methionine = Co-precorrin-6A + S-adenosyl-L-homocysteine</text>
        <dbReference type="Rhea" id="RHEA:26285"/>
        <dbReference type="ChEBI" id="CHEBI:57856"/>
        <dbReference type="ChEBI" id="CHEBI:59789"/>
        <dbReference type="ChEBI" id="CHEBI:60063"/>
        <dbReference type="ChEBI" id="CHEBI:60064"/>
        <dbReference type="EC" id="2.1.1.195"/>
    </reaction>
</comment>
<comment type="similarity">
    <text evidence="5">Belongs to the CbiD family.</text>
</comment>
<evidence type="ECO:0000313" key="7">
    <source>
        <dbReference type="Proteomes" id="UP000190027"/>
    </source>
</evidence>
<evidence type="ECO:0000256" key="4">
    <source>
        <dbReference type="ARBA" id="ARBA00022691"/>
    </source>
</evidence>
<dbReference type="InterPro" id="IPR036074">
    <property type="entry name" value="CbiD_sf"/>
</dbReference>
<dbReference type="PANTHER" id="PTHR35863:SF1">
    <property type="entry name" value="COBALT-PRECORRIN-5B C(1)-METHYLTRANSFERASE"/>
    <property type="match status" value="1"/>
</dbReference>
<dbReference type="STRING" id="1121449.SAMN02745704_01615"/>
<evidence type="ECO:0000313" key="6">
    <source>
        <dbReference type="EMBL" id="SKA83278.1"/>
    </source>
</evidence>
<dbReference type="InterPro" id="IPR002748">
    <property type="entry name" value="CbiD"/>
</dbReference>
<dbReference type="GO" id="GO:0019251">
    <property type="term" value="P:anaerobic cobalamin biosynthetic process"/>
    <property type="evidence" value="ECO:0007669"/>
    <property type="project" value="UniProtKB-UniRule"/>
</dbReference>
<gene>
    <name evidence="5" type="primary">cbiD</name>
    <name evidence="6" type="ORF">SAMN02745704_01615</name>
</gene>
<dbReference type="PIRSF" id="PIRSF026782">
    <property type="entry name" value="CbiD"/>
    <property type="match status" value="1"/>
</dbReference>
<dbReference type="OrthoDB" id="6439987at2"/>
<dbReference type="NCBIfam" id="TIGR00312">
    <property type="entry name" value="cbiD"/>
    <property type="match status" value="1"/>
</dbReference>
<comment type="function">
    <text evidence="5">Catalyzes the methylation of C-1 in cobalt-precorrin-5B to form cobalt-precorrin-6A.</text>
</comment>
<dbReference type="GO" id="GO:0032259">
    <property type="term" value="P:methylation"/>
    <property type="evidence" value="ECO:0007669"/>
    <property type="project" value="UniProtKB-KW"/>
</dbReference>
<keyword evidence="1 5" id="KW-0169">Cobalamin biosynthesis</keyword>
<dbReference type="AlphaFoldDB" id="A0A1T4X298"/>
<dbReference type="SUPFAM" id="SSF111342">
    <property type="entry name" value="CbiD-like"/>
    <property type="match status" value="1"/>
</dbReference>
<organism evidence="6 7">
    <name type="scientific">Paucidesulfovibrio gracilis DSM 16080</name>
    <dbReference type="NCBI Taxonomy" id="1121449"/>
    <lineage>
        <taxon>Bacteria</taxon>
        <taxon>Pseudomonadati</taxon>
        <taxon>Thermodesulfobacteriota</taxon>
        <taxon>Desulfovibrionia</taxon>
        <taxon>Desulfovibrionales</taxon>
        <taxon>Desulfovibrionaceae</taxon>
        <taxon>Paucidesulfovibrio</taxon>
    </lineage>
</organism>
<dbReference type="PANTHER" id="PTHR35863">
    <property type="entry name" value="COBALT-PRECORRIN-5B C(1)-METHYLTRANSFERASE"/>
    <property type="match status" value="1"/>
</dbReference>
<keyword evidence="3 5" id="KW-0808">Transferase</keyword>